<protein>
    <submittedName>
        <fullName evidence="2">Streptococcin A-M57</fullName>
    </submittedName>
</protein>
<dbReference type="STRING" id="317010.RU96_GL001529"/>
<sequence>MKKMNLKKIVIAFVATLFASASFVFAGSSVYASESNNDAQEAILSEQEMKEQAVQSLKFYLEDAGYIDPVTHQYIPTDLAALKEKAELPGAEGQSGKFIYENFVIPALGDDLQKYAACVVINSLPFGGVIWDILEGENIMQTLINYLQGANYDKAVDILLDIAKESLTPSQFAKFNVITIAASVAINAVSCWGN</sequence>
<evidence type="ECO:0000256" key="1">
    <source>
        <dbReference type="SAM" id="SignalP"/>
    </source>
</evidence>
<reference evidence="2 3" key="1">
    <citation type="submission" date="2014-12" db="EMBL/GenBank/DDBJ databases">
        <title>Draft genome sequences of 29 type strains of Enterococci.</title>
        <authorList>
            <person name="Zhong Z."/>
            <person name="Sun Z."/>
            <person name="Liu W."/>
            <person name="Zhang W."/>
            <person name="Zhang H."/>
        </authorList>
    </citation>
    <scope>NUCLEOTIDE SEQUENCE [LARGE SCALE GENOMIC DNA]</scope>
    <source>
        <strain evidence="2 3">DSM 21207</strain>
    </source>
</reference>
<feature type="signal peptide" evidence="1">
    <location>
        <begin position="1"/>
        <end position="26"/>
    </location>
</feature>
<name>A0A1L8R8H3_9ENTE</name>
<accession>A0A1L8R8H3</accession>
<keyword evidence="1" id="KW-0732">Signal</keyword>
<gene>
    <name evidence="2" type="ORF">RU96_GL001529</name>
</gene>
<dbReference type="AlphaFoldDB" id="A0A1L8R8H3"/>
<proteinExistence type="predicted"/>
<organism evidence="2 3">
    <name type="scientific">Enterococcus canintestini</name>
    <dbReference type="NCBI Taxonomy" id="317010"/>
    <lineage>
        <taxon>Bacteria</taxon>
        <taxon>Bacillati</taxon>
        <taxon>Bacillota</taxon>
        <taxon>Bacilli</taxon>
        <taxon>Lactobacillales</taxon>
        <taxon>Enterococcaceae</taxon>
        <taxon>Enterococcus</taxon>
    </lineage>
</organism>
<evidence type="ECO:0000313" key="3">
    <source>
        <dbReference type="Proteomes" id="UP000182835"/>
    </source>
</evidence>
<dbReference type="Proteomes" id="UP000182835">
    <property type="component" value="Unassembled WGS sequence"/>
</dbReference>
<feature type="chain" id="PRO_5013109498" evidence="1">
    <location>
        <begin position="27"/>
        <end position="194"/>
    </location>
</feature>
<comment type="caution">
    <text evidence="2">The sequence shown here is derived from an EMBL/GenBank/DDBJ whole genome shotgun (WGS) entry which is preliminary data.</text>
</comment>
<evidence type="ECO:0000313" key="2">
    <source>
        <dbReference type="EMBL" id="OJG16032.1"/>
    </source>
</evidence>
<dbReference type="EMBL" id="JXKG01000003">
    <property type="protein sequence ID" value="OJG16032.1"/>
    <property type="molecule type" value="Genomic_DNA"/>
</dbReference>